<evidence type="ECO:0000313" key="1">
    <source>
        <dbReference type="EMBL" id="MYN09921.1"/>
    </source>
</evidence>
<dbReference type="InterPro" id="IPR016919">
    <property type="entry name" value="UCP029416_PTP"/>
</dbReference>
<protein>
    <submittedName>
        <fullName evidence="1">Phosphotyrosine protein phosphatase</fullName>
    </submittedName>
</protein>
<comment type="caution">
    <text evidence="1">The sequence shown here is derived from an EMBL/GenBank/DDBJ whole genome shotgun (WGS) entry which is preliminary data.</text>
</comment>
<dbReference type="AlphaFoldDB" id="A0A7X4HER2"/>
<sequence>MKRALFICSQNRLRSPTAEAVFATWPGVETDSAGLGGDASVPLSPEQIAWSNIIFVMEKAHRTRLSMRFKPYLNGKRVICLDIPDDYEYMQPELIKLLEAKVGRFLR</sequence>
<keyword evidence="2" id="KW-1185">Reference proteome</keyword>
<dbReference type="EMBL" id="WWCU01000029">
    <property type="protein sequence ID" value="MYN09921.1"/>
    <property type="molecule type" value="Genomic_DNA"/>
</dbReference>
<accession>A0A7X4HER2</accession>
<name>A0A7X4HER2_9BURK</name>
<dbReference type="SUPFAM" id="SSF52788">
    <property type="entry name" value="Phosphotyrosine protein phosphatases I"/>
    <property type="match status" value="1"/>
</dbReference>
<reference evidence="1 2" key="1">
    <citation type="submission" date="2019-12" db="EMBL/GenBank/DDBJ databases">
        <title>Novel species isolated from a subtropical stream in China.</title>
        <authorList>
            <person name="Lu H."/>
        </authorList>
    </citation>
    <scope>NUCLEOTIDE SEQUENCE [LARGE SCALE GENOMIC DNA]</scope>
    <source>
        <strain evidence="1 2">FT127W</strain>
    </source>
</reference>
<dbReference type="InterPro" id="IPR036196">
    <property type="entry name" value="Ptyr_pPase_sf"/>
</dbReference>
<gene>
    <name evidence="1" type="ORF">GTP77_21615</name>
</gene>
<dbReference type="Gene3D" id="3.40.50.2300">
    <property type="match status" value="1"/>
</dbReference>
<dbReference type="Proteomes" id="UP000450676">
    <property type="component" value="Unassembled WGS sequence"/>
</dbReference>
<proteinExistence type="predicted"/>
<dbReference type="RefSeq" id="WP_161074219.1">
    <property type="nucleotide sequence ID" value="NZ_CP086370.1"/>
</dbReference>
<evidence type="ECO:0000313" key="2">
    <source>
        <dbReference type="Proteomes" id="UP000450676"/>
    </source>
</evidence>
<organism evidence="1 2">
    <name type="scientific">Pseudoduganella aquatica</name>
    <dbReference type="NCBI Taxonomy" id="2660641"/>
    <lineage>
        <taxon>Bacteria</taxon>
        <taxon>Pseudomonadati</taxon>
        <taxon>Pseudomonadota</taxon>
        <taxon>Betaproteobacteria</taxon>
        <taxon>Burkholderiales</taxon>
        <taxon>Oxalobacteraceae</taxon>
        <taxon>Telluria group</taxon>
        <taxon>Pseudoduganella</taxon>
    </lineage>
</organism>
<dbReference type="PIRSF" id="PIRSF029416">
    <property type="entry name" value="UCP029416_PTP"/>
    <property type="match status" value="1"/>
</dbReference>